<dbReference type="AlphaFoldDB" id="A0A6N2N9K9"/>
<feature type="repeat" description="PPR" evidence="2">
    <location>
        <begin position="76"/>
        <end position="110"/>
    </location>
</feature>
<keyword evidence="1" id="KW-0677">Repeat</keyword>
<proteinExistence type="predicted"/>
<dbReference type="OrthoDB" id="822555at2759"/>
<evidence type="ECO:0000256" key="1">
    <source>
        <dbReference type="ARBA" id="ARBA00022737"/>
    </source>
</evidence>
<dbReference type="PROSITE" id="PS51375">
    <property type="entry name" value="PPR"/>
    <property type="match status" value="5"/>
</dbReference>
<dbReference type="GO" id="GO:0009451">
    <property type="term" value="P:RNA modification"/>
    <property type="evidence" value="ECO:0007669"/>
    <property type="project" value="InterPro"/>
</dbReference>
<dbReference type="InterPro" id="IPR046848">
    <property type="entry name" value="E_motif"/>
</dbReference>
<dbReference type="GO" id="GO:0003723">
    <property type="term" value="F:RNA binding"/>
    <property type="evidence" value="ECO:0007669"/>
    <property type="project" value="InterPro"/>
</dbReference>
<organism evidence="4">
    <name type="scientific">Salix viminalis</name>
    <name type="common">Common osier</name>
    <name type="synonym">Basket willow</name>
    <dbReference type="NCBI Taxonomy" id="40686"/>
    <lineage>
        <taxon>Eukaryota</taxon>
        <taxon>Viridiplantae</taxon>
        <taxon>Streptophyta</taxon>
        <taxon>Embryophyta</taxon>
        <taxon>Tracheophyta</taxon>
        <taxon>Spermatophyta</taxon>
        <taxon>Magnoliopsida</taxon>
        <taxon>eudicotyledons</taxon>
        <taxon>Gunneridae</taxon>
        <taxon>Pentapetalae</taxon>
        <taxon>rosids</taxon>
        <taxon>fabids</taxon>
        <taxon>Malpighiales</taxon>
        <taxon>Salicaceae</taxon>
        <taxon>Saliceae</taxon>
        <taxon>Salix</taxon>
    </lineage>
</organism>
<feature type="repeat" description="PPR" evidence="2">
    <location>
        <begin position="177"/>
        <end position="207"/>
    </location>
</feature>
<gene>
    <name evidence="3" type="ORF">OIU85_007806</name>
    <name evidence="4" type="ORF">SVIM_LOCUS474789</name>
</gene>
<dbReference type="Pfam" id="PF01535">
    <property type="entry name" value="PPR"/>
    <property type="match status" value="4"/>
</dbReference>
<evidence type="ECO:0000313" key="4">
    <source>
        <dbReference type="EMBL" id="VFU62728.1"/>
    </source>
</evidence>
<evidence type="ECO:0000256" key="2">
    <source>
        <dbReference type="PROSITE-ProRule" id="PRU00708"/>
    </source>
</evidence>
<name>A0A6N2N9K9_SALVM</name>
<dbReference type="FunFam" id="1.25.40.10:FF:000348">
    <property type="entry name" value="Pentatricopeptide repeat-containing protein chloroplastic"/>
    <property type="match status" value="1"/>
</dbReference>
<dbReference type="EMBL" id="JAPFFL010000013">
    <property type="protein sequence ID" value="KAJ6684151.1"/>
    <property type="molecule type" value="Genomic_DNA"/>
</dbReference>
<keyword evidence="5" id="KW-1185">Reference proteome</keyword>
<reference evidence="3" key="2">
    <citation type="submission" date="2022-11" db="EMBL/GenBank/DDBJ databases">
        <authorList>
            <person name="Hyden B.L."/>
            <person name="Feng K."/>
            <person name="Yates T."/>
            <person name="Jawdy S."/>
            <person name="Smart L.B."/>
            <person name="Muchero W."/>
        </authorList>
    </citation>
    <scope>NUCLEOTIDE SEQUENCE</scope>
    <source>
        <tissue evidence="3">Shoot tip</tissue>
    </source>
</reference>
<dbReference type="Gene3D" id="1.25.40.10">
    <property type="entry name" value="Tetratricopeptide repeat domain"/>
    <property type="match status" value="3"/>
</dbReference>
<protein>
    <submittedName>
        <fullName evidence="3">REPEAT-CONTAINING PROTEIN putative-RELATED</fullName>
    </submittedName>
</protein>
<dbReference type="InterPro" id="IPR046960">
    <property type="entry name" value="PPR_At4g14850-like_plant"/>
</dbReference>
<dbReference type="Pfam" id="PF20431">
    <property type="entry name" value="E_motif"/>
    <property type="match status" value="1"/>
</dbReference>
<feature type="repeat" description="PPR" evidence="2">
    <location>
        <begin position="309"/>
        <end position="343"/>
    </location>
</feature>
<dbReference type="InterPro" id="IPR011990">
    <property type="entry name" value="TPR-like_helical_dom_sf"/>
</dbReference>
<feature type="repeat" description="PPR" evidence="2">
    <location>
        <begin position="208"/>
        <end position="242"/>
    </location>
</feature>
<sequence length="541" mass="61060">MSASKYLKASKKTISLLDQKGLTISQLKQIQSHLTVTATLKDPYAAAKIISLYAHSNAKNSLFYAERLFICLQNKSTFMWNTMMQASVEKNQPITAFSLYKHMLESNYLPNNFTFSFVIRACIDVFDLQMGLCFHGQIVKFGWESYDFVQNGLIHLYANCGFMDLARKMFDISTKRDVFTWTCLFSGYLKFGQVLIARELFDRMPEKNTVSWGAMIAGHVQIGLFKEALEFFYDMQVSGFRLNHASIVGALTACAFLGALDQGRWIHAYVKRHRIALDRMLGTALIDMYAKCGCIEMACSVFDEMDDRDVYAFTCLISGLANHDKSEAAIDLFDRMQDEGVVPNEVTFVCVLNACSRMGMVAEGLRIFESMSNRYVIDPQIQHYSCLVDLLGRAGRIEEAKKVVREMPLQPDSYTLGALLDACRVHGNVQLGEEMADSLAQRCLDHGGVHVLLSNMYASADKWEDVSKTRKKMEDKNIRKLPGCSSVEVNGTVCEFVTGDRSYALEEDIKFLLFGIDKNLKSLSLDDDDDQDSVTMEQVFS</sequence>
<dbReference type="EMBL" id="CAADRP010002163">
    <property type="protein sequence ID" value="VFU62728.1"/>
    <property type="molecule type" value="Genomic_DNA"/>
</dbReference>
<dbReference type="Pfam" id="PF13041">
    <property type="entry name" value="PPR_2"/>
    <property type="match status" value="2"/>
</dbReference>
<reference evidence="4" key="1">
    <citation type="submission" date="2019-03" db="EMBL/GenBank/DDBJ databases">
        <authorList>
            <person name="Mank J."/>
            <person name="Almeida P."/>
        </authorList>
    </citation>
    <scope>NUCLEOTIDE SEQUENCE</scope>
    <source>
        <strain evidence="4">78183</strain>
    </source>
</reference>
<reference evidence="3" key="3">
    <citation type="journal article" date="2023" name="Int. J. Mol. Sci.">
        <title>De Novo Assembly and Annotation of 11 Diverse Shrub Willow (Salix) Genomes Reveals Novel Gene Organization in Sex-Linked Regions.</title>
        <authorList>
            <person name="Hyden B."/>
            <person name="Feng K."/>
            <person name="Yates T.B."/>
            <person name="Jawdy S."/>
            <person name="Cereghino C."/>
            <person name="Smart L.B."/>
            <person name="Muchero W."/>
        </authorList>
    </citation>
    <scope>NUCLEOTIDE SEQUENCE [LARGE SCALE GENOMIC DNA]</scope>
    <source>
        <tissue evidence="3">Shoot tip</tissue>
    </source>
</reference>
<dbReference type="InterPro" id="IPR002885">
    <property type="entry name" value="PPR_rpt"/>
</dbReference>
<evidence type="ECO:0000313" key="5">
    <source>
        <dbReference type="Proteomes" id="UP001151529"/>
    </source>
</evidence>
<dbReference type="FunFam" id="1.25.40.10:FF:000184">
    <property type="entry name" value="Pentatricopeptide repeat-containing protein, chloroplastic"/>
    <property type="match status" value="1"/>
</dbReference>
<dbReference type="PANTHER" id="PTHR47926:SF416">
    <property type="entry name" value="(WILD MALAYSIAN BANANA) HYPOTHETICAL PROTEIN"/>
    <property type="match status" value="1"/>
</dbReference>
<dbReference type="NCBIfam" id="TIGR00756">
    <property type="entry name" value="PPR"/>
    <property type="match status" value="7"/>
</dbReference>
<dbReference type="PANTHER" id="PTHR47926">
    <property type="entry name" value="PENTATRICOPEPTIDE REPEAT-CONTAINING PROTEIN"/>
    <property type="match status" value="1"/>
</dbReference>
<feature type="repeat" description="PPR" evidence="2">
    <location>
        <begin position="344"/>
        <end position="374"/>
    </location>
</feature>
<dbReference type="Proteomes" id="UP001151529">
    <property type="component" value="Chromosome 17"/>
</dbReference>
<evidence type="ECO:0000313" key="3">
    <source>
        <dbReference type="EMBL" id="KAJ6684151.1"/>
    </source>
</evidence>
<accession>A0A6N2N9K9</accession>